<evidence type="ECO:0000256" key="10">
    <source>
        <dbReference type="ARBA" id="ARBA00031497"/>
    </source>
</evidence>
<evidence type="ECO:0000256" key="5">
    <source>
        <dbReference type="ARBA" id="ARBA00022792"/>
    </source>
</evidence>
<dbReference type="AlphaFoldDB" id="A0A085M932"/>
<keyword evidence="7" id="KW-0496">Mitochondrion</keyword>
<keyword evidence="6" id="KW-1133">Transmembrane helix</keyword>
<name>A0A085M932_9BILA</name>
<evidence type="ECO:0000313" key="11">
    <source>
        <dbReference type="EMBL" id="KFD53728.1"/>
    </source>
</evidence>
<dbReference type="PANTHER" id="PTHR21382:SF1">
    <property type="entry name" value="NADH DEHYDROGENASE [UBIQUINONE] 1 ALPHA SUBCOMPLEX SUBUNIT 11"/>
    <property type="match status" value="1"/>
</dbReference>
<evidence type="ECO:0000313" key="12">
    <source>
        <dbReference type="EMBL" id="KFD72443.1"/>
    </source>
</evidence>
<accession>A0A085M932</accession>
<evidence type="ECO:0000256" key="9">
    <source>
        <dbReference type="ARBA" id="ARBA00030608"/>
    </source>
</evidence>
<dbReference type="Proteomes" id="UP000030758">
    <property type="component" value="Unassembled WGS sequence"/>
</dbReference>
<gene>
    <name evidence="11" type="ORF">M513_05433</name>
    <name evidence="12" type="ORF">M514_05433</name>
</gene>
<evidence type="ECO:0000256" key="4">
    <source>
        <dbReference type="ARBA" id="ARBA00022692"/>
    </source>
</evidence>
<proteinExistence type="inferred from homology"/>
<keyword evidence="13" id="KW-1185">Reference proteome</keyword>
<evidence type="ECO:0000256" key="6">
    <source>
        <dbReference type="ARBA" id="ARBA00022989"/>
    </source>
</evidence>
<dbReference type="PANTHER" id="PTHR21382">
    <property type="entry name" value="NADH-UBIQUINONE OXIDOREDUCTASE SUBUNIT"/>
    <property type="match status" value="1"/>
</dbReference>
<dbReference type="EMBL" id="KL363214">
    <property type="protein sequence ID" value="KFD53728.1"/>
    <property type="molecule type" value="Genomic_DNA"/>
</dbReference>
<evidence type="ECO:0000256" key="1">
    <source>
        <dbReference type="ARBA" id="ARBA00004292"/>
    </source>
</evidence>
<dbReference type="EMBL" id="KL367477">
    <property type="protein sequence ID" value="KFD72443.1"/>
    <property type="molecule type" value="Genomic_DNA"/>
</dbReference>
<protein>
    <recommendedName>
        <fullName evidence="3">NADH dehydrogenase [ubiquinone] 1 alpha subcomplex subunit 11</fullName>
    </recommendedName>
    <alternativeName>
        <fullName evidence="9">Complex I-B14.7</fullName>
    </alternativeName>
    <alternativeName>
        <fullName evidence="10">NADH-ubiquinone oxidoreductase subunit B14.7</fullName>
    </alternativeName>
</protein>
<evidence type="ECO:0000313" key="13">
    <source>
        <dbReference type="Proteomes" id="UP000030764"/>
    </source>
</evidence>
<keyword evidence="5" id="KW-0999">Mitochondrion inner membrane</keyword>
<dbReference type="GO" id="GO:0006120">
    <property type="term" value="P:mitochondrial electron transport, NADH to ubiquinone"/>
    <property type="evidence" value="ECO:0007669"/>
    <property type="project" value="InterPro"/>
</dbReference>
<evidence type="ECO:0000256" key="2">
    <source>
        <dbReference type="ARBA" id="ARBA00008699"/>
    </source>
</evidence>
<dbReference type="InterPro" id="IPR039205">
    <property type="entry name" value="NDUFA11"/>
</dbReference>
<keyword evidence="4" id="KW-0812">Transmembrane</keyword>
<evidence type="ECO:0000256" key="3">
    <source>
        <dbReference type="ARBA" id="ARBA00018191"/>
    </source>
</evidence>
<dbReference type="GO" id="GO:0005743">
    <property type="term" value="C:mitochondrial inner membrane"/>
    <property type="evidence" value="ECO:0007669"/>
    <property type="project" value="UniProtKB-SubCell"/>
</dbReference>
<sequence>MPKHITEFGYEDPVEKLGRWRPIYPQIRERDPLWIDRPIKDSKLAAEGVDTTYSYELYFRERPGLPDDEWRKKLYFNSPNIKRIYDNWNISKEHPGFNVQPYLYGPEAPISSFSHSMVFPARISTYLSKYLPFMTWSYYDGPFGENCLKKTVAPLRTMTYLSSIMWMFHVCYYRPADSFMSALRRYPGFCTVPILSAGVWGGLSCVACQYRKKDDWKNMAIGGVGVGLVNTMKYSAMRSIVTGAVIAGLSSMWRYCLDFETGFISRGMPRKQLYFHDPLSWQWMSLETSWSDVPPRDW</sequence>
<organism evidence="11 13">
    <name type="scientific">Trichuris suis</name>
    <name type="common">pig whipworm</name>
    <dbReference type="NCBI Taxonomy" id="68888"/>
    <lineage>
        <taxon>Eukaryota</taxon>
        <taxon>Metazoa</taxon>
        <taxon>Ecdysozoa</taxon>
        <taxon>Nematoda</taxon>
        <taxon>Enoplea</taxon>
        <taxon>Dorylaimia</taxon>
        <taxon>Trichinellida</taxon>
        <taxon>Trichuridae</taxon>
        <taxon>Trichuris</taxon>
    </lineage>
</organism>
<comment type="subcellular location">
    <subcellularLocation>
        <location evidence="1">Mitochondrion inner membrane</location>
        <topology evidence="1">Multi-pass membrane protein</topology>
        <orientation evidence="1">Matrix side</orientation>
    </subcellularLocation>
</comment>
<dbReference type="Proteomes" id="UP000030764">
    <property type="component" value="Unassembled WGS sequence"/>
</dbReference>
<evidence type="ECO:0000256" key="8">
    <source>
        <dbReference type="ARBA" id="ARBA00023136"/>
    </source>
</evidence>
<reference evidence="11 13" key="1">
    <citation type="journal article" date="2014" name="Nat. Genet.">
        <title>Genome and transcriptome of the porcine whipworm Trichuris suis.</title>
        <authorList>
            <person name="Jex A.R."/>
            <person name="Nejsum P."/>
            <person name="Schwarz E.M."/>
            <person name="Hu L."/>
            <person name="Young N.D."/>
            <person name="Hall R.S."/>
            <person name="Korhonen P.K."/>
            <person name="Liao S."/>
            <person name="Thamsborg S."/>
            <person name="Xia J."/>
            <person name="Xu P."/>
            <person name="Wang S."/>
            <person name="Scheerlinck J.P."/>
            <person name="Hofmann A."/>
            <person name="Sternberg P.W."/>
            <person name="Wang J."/>
            <person name="Gasser R.B."/>
        </authorList>
    </citation>
    <scope>NUCLEOTIDE SEQUENCE [LARGE SCALE GENOMIC DNA]</scope>
    <source>
        <strain evidence="12">DCEP-RM93F</strain>
        <strain evidence="11">DCEP-RM93M</strain>
    </source>
</reference>
<keyword evidence="8" id="KW-0472">Membrane</keyword>
<evidence type="ECO:0000256" key="7">
    <source>
        <dbReference type="ARBA" id="ARBA00023128"/>
    </source>
</evidence>
<comment type="similarity">
    <text evidence="2">Belongs to the complex I NDUFA11 subunit family.</text>
</comment>
<dbReference type="GO" id="GO:0045271">
    <property type="term" value="C:respiratory chain complex I"/>
    <property type="evidence" value="ECO:0007669"/>
    <property type="project" value="InterPro"/>
</dbReference>